<evidence type="ECO:0000256" key="1">
    <source>
        <dbReference type="SAM" id="Phobius"/>
    </source>
</evidence>
<dbReference type="InterPro" id="IPR054331">
    <property type="entry name" value="LiaF_TM"/>
</dbReference>
<reference evidence="3" key="1">
    <citation type="submission" date="2022-04" db="EMBL/GenBank/DDBJ databases">
        <title>Mucilaginibacter sp. RS28 isolated from freshwater.</title>
        <authorList>
            <person name="Ko S.-R."/>
        </authorList>
    </citation>
    <scope>NUCLEOTIDE SEQUENCE</scope>
    <source>
        <strain evidence="3">RS28</strain>
    </source>
</reference>
<keyword evidence="1" id="KW-1133">Transmembrane helix</keyword>
<name>A0A9X2BB52_9SPHI</name>
<evidence type="ECO:0000259" key="2">
    <source>
        <dbReference type="Pfam" id="PF22570"/>
    </source>
</evidence>
<evidence type="ECO:0000313" key="3">
    <source>
        <dbReference type="EMBL" id="MCJ8209462.1"/>
    </source>
</evidence>
<comment type="caution">
    <text evidence="3">The sequence shown here is derived from an EMBL/GenBank/DDBJ whole genome shotgun (WGS) entry which is preliminary data.</text>
</comment>
<accession>A0A9X2BB52</accession>
<feature type="domain" description="LiaF transmembrane" evidence="2">
    <location>
        <begin position="9"/>
        <end position="74"/>
    </location>
</feature>
<dbReference type="RefSeq" id="WP_245129288.1">
    <property type="nucleotide sequence ID" value="NZ_JALJEJ010000002.1"/>
</dbReference>
<dbReference type="AlphaFoldDB" id="A0A9X2BB52"/>
<feature type="transmembrane region" description="Helical" evidence="1">
    <location>
        <begin position="57"/>
        <end position="77"/>
    </location>
</feature>
<keyword evidence="1" id="KW-0812">Transmembrane</keyword>
<evidence type="ECO:0000313" key="4">
    <source>
        <dbReference type="Proteomes" id="UP001139450"/>
    </source>
</evidence>
<dbReference type="Proteomes" id="UP001139450">
    <property type="component" value="Unassembled WGS sequence"/>
</dbReference>
<sequence length="332" mass="36533">MKKDRLGPGIILVLIGVAILLVNLGYLEFHWSNFLHLWPVFLIIGGVNLLLANNRTVAARIVKTGVLAAGLFVLFFADFGDRFSFLPHIYFNHRGNGDEDFSFDDDDSDTVKNGNVVKIDGNNFYHTPYTAVTKFAKLNISGGGMQYRLSDTTNELFSADIKEYYGHHVMKVETHDSSSVIDFRMKGDARGHFRWSSDDKKTNKAEIKLNLAPIWNINVNAGATDLDFDLSKYKVSNFAINGGAASFKVKLGQPVEGNTEVTVKSGVSDITVNVPKDAACSINSSTGLSDNNFSGFTKTESGRYETPGFSAASKKIIIRISGGLSDFKVNRY</sequence>
<proteinExistence type="predicted"/>
<feature type="transmembrane region" description="Helical" evidence="1">
    <location>
        <begin position="34"/>
        <end position="51"/>
    </location>
</feature>
<keyword evidence="4" id="KW-1185">Reference proteome</keyword>
<feature type="transmembrane region" description="Helical" evidence="1">
    <location>
        <begin position="6"/>
        <end position="27"/>
    </location>
</feature>
<dbReference type="Pfam" id="PF22570">
    <property type="entry name" value="LiaF-TM"/>
    <property type="match status" value="1"/>
</dbReference>
<protein>
    <submittedName>
        <fullName evidence="3">Cell wall-active antibiotics response protein</fullName>
    </submittedName>
</protein>
<organism evidence="3 4">
    <name type="scientific">Mucilaginibacter straminoryzae</name>
    <dbReference type="NCBI Taxonomy" id="2932774"/>
    <lineage>
        <taxon>Bacteria</taxon>
        <taxon>Pseudomonadati</taxon>
        <taxon>Bacteroidota</taxon>
        <taxon>Sphingobacteriia</taxon>
        <taxon>Sphingobacteriales</taxon>
        <taxon>Sphingobacteriaceae</taxon>
        <taxon>Mucilaginibacter</taxon>
    </lineage>
</organism>
<keyword evidence="1" id="KW-0472">Membrane</keyword>
<dbReference type="EMBL" id="JALJEJ010000002">
    <property type="protein sequence ID" value="MCJ8209462.1"/>
    <property type="molecule type" value="Genomic_DNA"/>
</dbReference>
<gene>
    <name evidence="3" type="ORF">MUY27_07060</name>
</gene>